<organism evidence="1 2">
    <name type="scientific">Cetraspora pellucida</name>
    <dbReference type="NCBI Taxonomy" id="1433469"/>
    <lineage>
        <taxon>Eukaryota</taxon>
        <taxon>Fungi</taxon>
        <taxon>Fungi incertae sedis</taxon>
        <taxon>Mucoromycota</taxon>
        <taxon>Glomeromycotina</taxon>
        <taxon>Glomeromycetes</taxon>
        <taxon>Diversisporales</taxon>
        <taxon>Gigasporaceae</taxon>
        <taxon>Cetraspora</taxon>
    </lineage>
</organism>
<keyword evidence="2" id="KW-1185">Reference proteome</keyword>
<sequence>MYQKVLNFAVLEESLKKQLETCAKSESVVAFKSIASCRPGLNIFCDPNNNEDVTSILGNLVSDFESLPDMKGSVRQVIRILIDYILKMAIDIAINLNITGFGGSDIDLIEFNPLLLRPLIEEYPNAKFVLLHAAYPYSRQSGYLASVYSNVYVDIGLVFPLISASGQQAILREL</sequence>
<dbReference type="EMBL" id="CAJVPW010043722">
    <property type="protein sequence ID" value="CAG8752682.1"/>
    <property type="molecule type" value="Genomic_DNA"/>
</dbReference>
<name>A0ACA9QN26_9GLOM</name>
<reference evidence="1" key="1">
    <citation type="submission" date="2021-06" db="EMBL/GenBank/DDBJ databases">
        <authorList>
            <person name="Kallberg Y."/>
            <person name="Tangrot J."/>
            <person name="Rosling A."/>
        </authorList>
    </citation>
    <scope>NUCLEOTIDE SEQUENCE</scope>
    <source>
        <strain evidence="1">28 12/20/2015</strain>
    </source>
</reference>
<gene>
    <name evidence="1" type="ORF">SPELUC_LOCUS14595</name>
</gene>
<comment type="caution">
    <text evidence="1">The sequence shown here is derived from an EMBL/GenBank/DDBJ whole genome shotgun (WGS) entry which is preliminary data.</text>
</comment>
<dbReference type="Proteomes" id="UP000789366">
    <property type="component" value="Unassembled WGS sequence"/>
</dbReference>
<accession>A0ACA9QN26</accession>
<evidence type="ECO:0000313" key="2">
    <source>
        <dbReference type="Proteomes" id="UP000789366"/>
    </source>
</evidence>
<protein>
    <submittedName>
        <fullName evidence="1">11654_t:CDS:1</fullName>
    </submittedName>
</protein>
<evidence type="ECO:0000313" key="1">
    <source>
        <dbReference type="EMBL" id="CAG8752682.1"/>
    </source>
</evidence>
<proteinExistence type="predicted"/>
<feature type="non-terminal residue" evidence="1">
    <location>
        <position position="174"/>
    </location>
</feature>